<evidence type="ECO:0000256" key="3">
    <source>
        <dbReference type="SAM" id="MobiDB-lite"/>
    </source>
</evidence>
<gene>
    <name evidence="5" type="ORF">PILCRDRAFT_322820</name>
</gene>
<dbReference type="InterPro" id="IPR036028">
    <property type="entry name" value="SH3-like_dom_sf"/>
</dbReference>
<protein>
    <recommendedName>
        <fullName evidence="4">SH3 domain-containing protein</fullName>
    </recommendedName>
</protein>
<evidence type="ECO:0000313" key="6">
    <source>
        <dbReference type="Proteomes" id="UP000054166"/>
    </source>
</evidence>
<accession>A0A0C3G3A3</accession>
<dbReference type="InParanoid" id="A0A0C3G3A3"/>
<keyword evidence="1 2" id="KW-0728">SH3 domain</keyword>
<dbReference type="Pfam" id="PF14604">
    <property type="entry name" value="SH3_9"/>
    <property type="match status" value="1"/>
</dbReference>
<dbReference type="OrthoDB" id="5340910at2759"/>
<reference evidence="5 6" key="1">
    <citation type="submission" date="2014-04" db="EMBL/GenBank/DDBJ databases">
        <authorList>
            <consortium name="DOE Joint Genome Institute"/>
            <person name="Kuo A."/>
            <person name="Tarkka M."/>
            <person name="Buscot F."/>
            <person name="Kohler A."/>
            <person name="Nagy L.G."/>
            <person name="Floudas D."/>
            <person name="Copeland A."/>
            <person name="Barry K.W."/>
            <person name="Cichocki N."/>
            <person name="Veneault-Fourrey C."/>
            <person name="LaButti K."/>
            <person name="Lindquist E.A."/>
            <person name="Lipzen A."/>
            <person name="Lundell T."/>
            <person name="Morin E."/>
            <person name="Murat C."/>
            <person name="Sun H."/>
            <person name="Tunlid A."/>
            <person name="Henrissat B."/>
            <person name="Grigoriev I.V."/>
            <person name="Hibbett D.S."/>
            <person name="Martin F."/>
            <person name="Nordberg H.P."/>
            <person name="Cantor M.N."/>
            <person name="Hua S.X."/>
        </authorList>
    </citation>
    <scope>NUCLEOTIDE SEQUENCE [LARGE SCALE GENOMIC DNA]</scope>
    <source>
        <strain evidence="5 6">F 1598</strain>
    </source>
</reference>
<dbReference type="SMART" id="SM00326">
    <property type="entry name" value="SH3"/>
    <property type="match status" value="1"/>
</dbReference>
<dbReference type="EMBL" id="KN832982">
    <property type="protein sequence ID" value="KIM86344.1"/>
    <property type="molecule type" value="Genomic_DNA"/>
</dbReference>
<dbReference type="HOGENOM" id="CLU_1200233_0_0_1"/>
<evidence type="ECO:0000256" key="2">
    <source>
        <dbReference type="PROSITE-ProRule" id="PRU00192"/>
    </source>
</evidence>
<dbReference type="SUPFAM" id="SSF50044">
    <property type="entry name" value="SH3-domain"/>
    <property type="match status" value="1"/>
</dbReference>
<evidence type="ECO:0000313" key="5">
    <source>
        <dbReference type="EMBL" id="KIM86344.1"/>
    </source>
</evidence>
<dbReference type="Gene3D" id="2.30.30.40">
    <property type="entry name" value="SH3 Domains"/>
    <property type="match status" value="1"/>
</dbReference>
<dbReference type="PROSITE" id="PS50002">
    <property type="entry name" value="SH3"/>
    <property type="match status" value="1"/>
</dbReference>
<keyword evidence="6" id="KW-1185">Reference proteome</keyword>
<reference evidence="6" key="2">
    <citation type="submission" date="2015-01" db="EMBL/GenBank/DDBJ databases">
        <title>Evolutionary Origins and Diversification of the Mycorrhizal Mutualists.</title>
        <authorList>
            <consortium name="DOE Joint Genome Institute"/>
            <consortium name="Mycorrhizal Genomics Consortium"/>
            <person name="Kohler A."/>
            <person name="Kuo A."/>
            <person name="Nagy L.G."/>
            <person name="Floudas D."/>
            <person name="Copeland A."/>
            <person name="Barry K.W."/>
            <person name="Cichocki N."/>
            <person name="Veneault-Fourrey C."/>
            <person name="LaButti K."/>
            <person name="Lindquist E.A."/>
            <person name="Lipzen A."/>
            <person name="Lundell T."/>
            <person name="Morin E."/>
            <person name="Murat C."/>
            <person name="Riley R."/>
            <person name="Ohm R."/>
            <person name="Sun H."/>
            <person name="Tunlid A."/>
            <person name="Henrissat B."/>
            <person name="Grigoriev I.V."/>
            <person name="Hibbett D.S."/>
            <person name="Martin F."/>
        </authorList>
    </citation>
    <scope>NUCLEOTIDE SEQUENCE [LARGE SCALE GENOMIC DNA]</scope>
    <source>
        <strain evidence="6">F 1598</strain>
    </source>
</reference>
<sequence length="231" mass="25659">MRVDFKSATFDMGEPHKAVLKPIPPPPSAGVGWVPQLRADITLPEPTKRSKTAKKAWEQNLAKFMAPTVPEREPPPYYMARAAPAMPTMPPMPVKLPQQTLPPTPAATLKLSFDGIIPPPSQKPKPSRTSSYGPHPALAPRLSLSSRKSDRKFPRLMTVAHPFEPSMDDELSIGLGETVRLLEEYEDEWCLVQRVGRIDAMKGVVPRFCLMERAEVIPSHPRHPSAGSYRC</sequence>
<proteinExistence type="predicted"/>
<dbReference type="CDD" id="cd11854">
    <property type="entry name" value="SH3_Fus1p"/>
    <property type="match status" value="1"/>
</dbReference>
<evidence type="ECO:0000256" key="1">
    <source>
        <dbReference type="ARBA" id="ARBA00022443"/>
    </source>
</evidence>
<dbReference type="InterPro" id="IPR001452">
    <property type="entry name" value="SH3_domain"/>
</dbReference>
<dbReference type="InterPro" id="IPR035521">
    <property type="entry name" value="Fus1_SH3"/>
</dbReference>
<dbReference type="AlphaFoldDB" id="A0A0C3G3A3"/>
<name>A0A0C3G3A3_PILCF</name>
<evidence type="ECO:0000259" key="4">
    <source>
        <dbReference type="PROSITE" id="PS50002"/>
    </source>
</evidence>
<feature type="domain" description="SH3" evidence="4">
    <location>
        <begin position="152"/>
        <end position="215"/>
    </location>
</feature>
<feature type="region of interest" description="Disordered" evidence="3">
    <location>
        <begin position="110"/>
        <end position="146"/>
    </location>
</feature>
<dbReference type="Proteomes" id="UP000054166">
    <property type="component" value="Unassembled WGS sequence"/>
</dbReference>
<dbReference type="STRING" id="765440.A0A0C3G3A3"/>
<organism evidence="5 6">
    <name type="scientific">Piloderma croceum (strain F 1598)</name>
    <dbReference type="NCBI Taxonomy" id="765440"/>
    <lineage>
        <taxon>Eukaryota</taxon>
        <taxon>Fungi</taxon>
        <taxon>Dikarya</taxon>
        <taxon>Basidiomycota</taxon>
        <taxon>Agaricomycotina</taxon>
        <taxon>Agaricomycetes</taxon>
        <taxon>Agaricomycetidae</taxon>
        <taxon>Atheliales</taxon>
        <taxon>Atheliaceae</taxon>
        <taxon>Piloderma</taxon>
    </lineage>
</organism>